<organism evidence="2 3">
    <name type="scientific">Salinirubrum litoreum</name>
    <dbReference type="NCBI Taxonomy" id="1126234"/>
    <lineage>
        <taxon>Archaea</taxon>
        <taxon>Methanobacteriati</taxon>
        <taxon>Methanobacteriota</taxon>
        <taxon>Stenosarchaea group</taxon>
        <taxon>Halobacteria</taxon>
        <taxon>Halobacteriales</taxon>
        <taxon>Haloferacaceae</taxon>
        <taxon>Salinirubrum</taxon>
    </lineage>
</organism>
<dbReference type="InterPro" id="IPR058872">
    <property type="entry name" value="Halo_prof"/>
</dbReference>
<dbReference type="RefSeq" id="WP_227230025.1">
    <property type="nucleotide sequence ID" value="NZ_JAJCVJ010000002.1"/>
</dbReference>
<evidence type="ECO:0000259" key="1">
    <source>
        <dbReference type="Pfam" id="PF26420"/>
    </source>
</evidence>
<dbReference type="EMBL" id="JBHSKX010000002">
    <property type="protein sequence ID" value="MFC5367778.1"/>
    <property type="molecule type" value="Genomic_DNA"/>
</dbReference>
<evidence type="ECO:0000313" key="2">
    <source>
        <dbReference type="EMBL" id="MFC5367778.1"/>
    </source>
</evidence>
<feature type="domain" description="Profilin fold" evidence="1">
    <location>
        <begin position="16"/>
        <end position="108"/>
    </location>
</feature>
<dbReference type="AlphaFoldDB" id="A0ABD5RCS6"/>
<dbReference type="Pfam" id="PF26420">
    <property type="entry name" value="Halo_prof"/>
    <property type="match status" value="2"/>
</dbReference>
<proteinExistence type="predicted"/>
<protein>
    <recommendedName>
        <fullName evidence="1">Profilin fold domain-containing protein</fullName>
    </recommendedName>
</protein>
<feature type="domain" description="Profilin fold" evidence="1">
    <location>
        <begin position="133"/>
        <end position="225"/>
    </location>
</feature>
<accession>A0ABD5RCS6</accession>
<reference evidence="2 3" key="1">
    <citation type="journal article" date="2019" name="Int. J. Syst. Evol. Microbiol.">
        <title>The Global Catalogue of Microorganisms (GCM) 10K type strain sequencing project: providing services to taxonomists for standard genome sequencing and annotation.</title>
        <authorList>
            <consortium name="The Broad Institute Genomics Platform"/>
            <consortium name="The Broad Institute Genome Sequencing Center for Infectious Disease"/>
            <person name="Wu L."/>
            <person name="Ma J."/>
        </authorList>
    </citation>
    <scope>NUCLEOTIDE SEQUENCE [LARGE SCALE GENOMIC DNA]</scope>
    <source>
        <strain evidence="2 3">CGMCC 1.12237</strain>
    </source>
</reference>
<name>A0ABD5RCS6_9EURY</name>
<dbReference type="Proteomes" id="UP001596201">
    <property type="component" value="Unassembled WGS sequence"/>
</dbReference>
<sequence>MADSIDPAVSDTDDPAERRDEIVAAVTDHAGQIAYQLARLQGGDYGARDFDTKTATWTVKYEAGSLQYLRYDGGRDDVYVVSQHGPPDPEDLADAVRDYPNFVRAYNDYVRSLDGVLDDVTTDFPDPESTESVVAERDRVLDRVRELCTEIAGQLYRFEGTDYDTFAVRVGGSRWELKREMDQVSYLRVGGEGGVYLLSQYQAPSAHDVRRLVVDVPAFVEAYNDYVEGLDADLAGVDV</sequence>
<comment type="caution">
    <text evidence="2">The sequence shown here is derived from an EMBL/GenBank/DDBJ whole genome shotgun (WGS) entry which is preliminary data.</text>
</comment>
<gene>
    <name evidence="2" type="ORF">ACFPJ5_12630</name>
</gene>
<evidence type="ECO:0000313" key="3">
    <source>
        <dbReference type="Proteomes" id="UP001596201"/>
    </source>
</evidence>
<keyword evidence="3" id="KW-1185">Reference proteome</keyword>